<protein>
    <submittedName>
        <fullName evidence="2">Uncharacterized protein</fullName>
    </submittedName>
</protein>
<dbReference type="EMBL" id="CM032188">
    <property type="protein sequence ID" value="KAG7087919.1"/>
    <property type="molecule type" value="Genomic_DNA"/>
</dbReference>
<keyword evidence="1" id="KW-0472">Membrane</keyword>
<evidence type="ECO:0000256" key="1">
    <source>
        <dbReference type="SAM" id="Phobius"/>
    </source>
</evidence>
<dbReference type="Proteomes" id="UP001049176">
    <property type="component" value="Chromosome 8"/>
</dbReference>
<proteinExistence type="predicted"/>
<feature type="transmembrane region" description="Helical" evidence="1">
    <location>
        <begin position="12"/>
        <end position="33"/>
    </location>
</feature>
<evidence type="ECO:0000313" key="3">
    <source>
        <dbReference type="Proteomes" id="UP001049176"/>
    </source>
</evidence>
<organism evidence="2 3">
    <name type="scientific">Marasmius oreades</name>
    <name type="common">fairy-ring Marasmius</name>
    <dbReference type="NCBI Taxonomy" id="181124"/>
    <lineage>
        <taxon>Eukaryota</taxon>
        <taxon>Fungi</taxon>
        <taxon>Dikarya</taxon>
        <taxon>Basidiomycota</taxon>
        <taxon>Agaricomycotina</taxon>
        <taxon>Agaricomycetes</taxon>
        <taxon>Agaricomycetidae</taxon>
        <taxon>Agaricales</taxon>
        <taxon>Marasmiineae</taxon>
        <taxon>Marasmiaceae</taxon>
        <taxon>Marasmius</taxon>
    </lineage>
</organism>
<sequence>MFSISSPFLPVPLIIFATLSSIFSFIAFAVSLVNYRVEVIWVTLIATFLTLGYHGTIITLGYREHIRRKSDAVLLTRTANYRQSNGPVHRYFTTAGVIWGVVLVAWWIIAFGLNTQVTVNGKGSIKAEWANHDWDLHVQIGHSVILAVQSLLLLGMAVYNVIWMNRVGREAMGSGGRKDPEKIDEKRFIKNLELTTGITQGSRQSVASSRFSIDSIAPSKNRKKLKIHLPKPSWSIQGKLPLRQLALSKYTR</sequence>
<keyword evidence="1" id="KW-0812">Transmembrane</keyword>
<gene>
    <name evidence="2" type="ORF">E1B28_011967</name>
</gene>
<keyword evidence="3" id="KW-1185">Reference proteome</keyword>
<feature type="transmembrane region" description="Helical" evidence="1">
    <location>
        <begin position="91"/>
        <end position="113"/>
    </location>
</feature>
<dbReference type="AlphaFoldDB" id="A0A9P7UQA8"/>
<accession>A0A9P7UQA8</accession>
<dbReference type="GeneID" id="66081042"/>
<comment type="caution">
    <text evidence="2">The sequence shown here is derived from an EMBL/GenBank/DDBJ whole genome shotgun (WGS) entry which is preliminary data.</text>
</comment>
<name>A0A9P7UQA8_9AGAR</name>
<reference evidence="2" key="1">
    <citation type="journal article" date="2021" name="Genome Biol. Evol.">
        <title>The assembled and annotated genome of the fairy-ring fungus Marasmius oreades.</title>
        <authorList>
            <person name="Hiltunen M."/>
            <person name="Ament-Velasquez S.L."/>
            <person name="Johannesson H."/>
        </authorList>
    </citation>
    <scope>NUCLEOTIDE SEQUENCE</scope>
    <source>
        <strain evidence="2">03SP1</strain>
    </source>
</reference>
<dbReference type="OrthoDB" id="3010292at2759"/>
<keyword evidence="1" id="KW-1133">Transmembrane helix</keyword>
<evidence type="ECO:0000313" key="2">
    <source>
        <dbReference type="EMBL" id="KAG7087919.1"/>
    </source>
</evidence>
<feature type="transmembrane region" description="Helical" evidence="1">
    <location>
        <begin position="39"/>
        <end position="62"/>
    </location>
</feature>
<dbReference type="KEGG" id="more:E1B28_011967"/>
<feature type="transmembrane region" description="Helical" evidence="1">
    <location>
        <begin position="140"/>
        <end position="162"/>
    </location>
</feature>
<dbReference type="RefSeq" id="XP_043004390.1">
    <property type="nucleotide sequence ID" value="XM_043157025.1"/>
</dbReference>